<protein>
    <submittedName>
        <fullName evidence="1">Uncharacterized protein</fullName>
    </submittedName>
</protein>
<dbReference type="AlphaFoldDB" id="A0A4Y2MTR7"/>
<comment type="caution">
    <text evidence="1">The sequence shown here is derived from an EMBL/GenBank/DDBJ whole genome shotgun (WGS) entry which is preliminary data.</text>
</comment>
<evidence type="ECO:0000313" key="1">
    <source>
        <dbReference type="EMBL" id="GBN29217.1"/>
    </source>
</evidence>
<name>A0A4Y2MTR7_ARAVE</name>
<sequence length="151" mass="17495">MHTEDPTPSAILDPSVHTSERLSSSFSFKFNTLYAIEFLTEANTGQDCFRHTPNCHKNHLDYAIESHFDYAIKSHLDYAIERHLDYSIESHFDYAIENHFDYAIESHFDYAIESHLDCAIESHLDYAFLSHLKQFHSGVIATPIRKFGKLP</sequence>
<dbReference type="OrthoDB" id="8947651at2759"/>
<organism evidence="1 2">
    <name type="scientific">Araneus ventricosus</name>
    <name type="common">Orbweaver spider</name>
    <name type="synonym">Epeira ventricosa</name>
    <dbReference type="NCBI Taxonomy" id="182803"/>
    <lineage>
        <taxon>Eukaryota</taxon>
        <taxon>Metazoa</taxon>
        <taxon>Ecdysozoa</taxon>
        <taxon>Arthropoda</taxon>
        <taxon>Chelicerata</taxon>
        <taxon>Arachnida</taxon>
        <taxon>Araneae</taxon>
        <taxon>Araneomorphae</taxon>
        <taxon>Entelegynae</taxon>
        <taxon>Araneoidea</taxon>
        <taxon>Araneidae</taxon>
        <taxon>Araneus</taxon>
    </lineage>
</organism>
<proteinExistence type="predicted"/>
<reference evidence="1 2" key="1">
    <citation type="journal article" date="2019" name="Sci. Rep.">
        <title>Orb-weaving spider Araneus ventricosus genome elucidates the spidroin gene catalogue.</title>
        <authorList>
            <person name="Kono N."/>
            <person name="Nakamura H."/>
            <person name="Ohtoshi R."/>
            <person name="Moran D.A.P."/>
            <person name="Shinohara A."/>
            <person name="Yoshida Y."/>
            <person name="Fujiwara M."/>
            <person name="Mori M."/>
            <person name="Tomita M."/>
            <person name="Arakawa K."/>
        </authorList>
    </citation>
    <scope>NUCLEOTIDE SEQUENCE [LARGE SCALE GENOMIC DNA]</scope>
</reference>
<dbReference type="EMBL" id="BGPR01007750">
    <property type="protein sequence ID" value="GBN29217.1"/>
    <property type="molecule type" value="Genomic_DNA"/>
</dbReference>
<evidence type="ECO:0000313" key="2">
    <source>
        <dbReference type="Proteomes" id="UP000499080"/>
    </source>
</evidence>
<accession>A0A4Y2MTR7</accession>
<dbReference type="Proteomes" id="UP000499080">
    <property type="component" value="Unassembled WGS sequence"/>
</dbReference>
<keyword evidence="2" id="KW-1185">Reference proteome</keyword>
<gene>
    <name evidence="1" type="ORF">AVEN_158335_1</name>
</gene>